<evidence type="ECO:0000256" key="3">
    <source>
        <dbReference type="ARBA" id="ARBA00010441"/>
    </source>
</evidence>
<evidence type="ECO:0000256" key="10">
    <source>
        <dbReference type="ARBA" id="ARBA00023098"/>
    </source>
</evidence>
<dbReference type="EMBL" id="UOGE01000093">
    <property type="protein sequence ID" value="VAX24308.1"/>
    <property type="molecule type" value="Genomic_DNA"/>
</dbReference>
<evidence type="ECO:0000313" key="16">
    <source>
        <dbReference type="EMBL" id="VAX24308.1"/>
    </source>
</evidence>
<feature type="transmembrane region" description="Helical" evidence="15">
    <location>
        <begin position="102"/>
        <end position="121"/>
    </location>
</feature>
<evidence type="ECO:0000256" key="4">
    <source>
        <dbReference type="ARBA" id="ARBA00013174"/>
    </source>
</evidence>
<name>A0A3B1CK42_9ZZZZ</name>
<evidence type="ECO:0000256" key="9">
    <source>
        <dbReference type="ARBA" id="ARBA00022989"/>
    </source>
</evidence>
<evidence type="ECO:0000256" key="12">
    <source>
        <dbReference type="ARBA" id="ARBA00023209"/>
    </source>
</evidence>
<evidence type="ECO:0000256" key="7">
    <source>
        <dbReference type="ARBA" id="ARBA00022679"/>
    </source>
</evidence>
<dbReference type="InterPro" id="IPR050324">
    <property type="entry name" value="CDP-alcohol_PTase-I"/>
</dbReference>
<keyword evidence="13" id="KW-1208">Phospholipid metabolism</keyword>
<dbReference type="EC" id="2.7.8.8" evidence="4"/>
<proteinExistence type="inferred from homology"/>
<dbReference type="PANTHER" id="PTHR14269">
    <property type="entry name" value="CDP-DIACYLGLYCEROL--GLYCEROL-3-PHOSPHATE 3-PHOSPHATIDYLTRANSFERASE-RELATED"/>
    <property type="match status" value="1"/>
</dbReference>
<feature type="transmembrane region" description="Helical" evidence="15">
    <location>
        <begin position="64"/>
        <end position="81"/>
    </location>
</feature>
<accession>A0A3B1CK42</accession>
<dbReference type="Gene3D" id="1.20.120.1760">
    <property type="match status" value="1"/>
</dbReference>
<comment type="catalytic activity">
    <reaction evidence="1">
        <text>a CDP-1,2-diacyl-sn-glycerol + L-serine = a 1,2-diacyl-sn-glycero-3-phospho-L-serine + CMP + H(+)</text>
        <dbReference type="Rhea" id="RHEA:16913"/>
        <dbReference type="ChEBI" id="CHEBI:15378"/>
        <dbReference type="ChEBI" id="CHEBI:33384"/>
        <dbReference type="ChEBI" id="CHEBI:57262"/>
        <dbReference type="ChEBI" id="CHEBI:58332"/>
        <dbReference type="ChEBI" id="CHEBI:60377"/>
        <dbReference type="EC" id="2.7.8.8"/>
    </reaction>
</comment>
<evidence type="ECO:0000256" key="13">
    <source>
        <dbReference type="ARBA" id="ARBA00023264"/>
    </source>
</evidence>
<keyword evidence="9 15" id="KW-1133">Transmembrane helix</keyword>
<dbReference type="GO" id="GO:0008654">
    <property type="term" value="P:phospholipid biosynthetic process"/>
    <property type="evidence" value="ECO:0007669"/>
    <property type="project" value="UniProtKB-KW"/>
</dbReference>
<comment type="subcellular location">
    <subcellularLocation>
        <location evidence="2">Endomembrane system</location>
        <topology evidence="2">Multi-pass membrane protein</topology>
    </subcellularLocation>
</comment>
<dbReference type="AlphaFoldDB" id="A0A3B1CK42"/>
<sequence length="280" mass="31425">MTKEKKTETEPFKATENTDVNNGQRRMARLNKIRKQGIFIVPSLITSASFFCGFYAIVSSINGSFYYAAWAIVFAMLFDGLDGRVARATGATTEFGVEYDSLSDLIAFGAAPAILMYNWVLVPFGKIGWMAAFLFVICGALRLARFNTQSSEIRKDRFVGLPIPMAAGLLATIVLLTNGALEINKAPAVIIVIMIYLLALFMVSSIPYRNFKHVDLTRRKPFHIVIFVILAVFIIVQFPHYMLFTVATLYCLHGPVEWFWNNRKMCFWDKALSLAGLGKD</sequence>
<feature type="transmembrane region" description="Helical" evidence="15">
    <location>
        <begin position="158"/>
        <end position="176"/>
    </location>
</feature>
<evidence type="ECO:0000256" key="1">
    <source>
        <dbReference type="ARBA" id="ARBA00000287"/>
    </source>
</evidence>
<keyword evidence="6" id="KW-0444">Lipid biosynthesis</keyword>
<dbReference type="PROSITE" id="PS00379">
    <property type="entry name" value="CDP_ALCOHOL_P_TRANSF"/>
    <property type="match status" value="1"/>
</dbReference>
<comment type="similarity">
    <text evidence="3">Belongs to the CDP-alcohol phosphatidyltransferase class-I family.</text>
</comment>
<gene>
    <name evidence="16" type="ORF">MNBD_NITROSPINAE02-121</name>
</gene>
<evidence type="ECO:0000256" key="11">
    <source>
        <dbReference type="ARBA" id="ARBA00023136"/>
    </source>
</evidence>
<dbReference type="InterPro" id="IPR043130">
    <property type="entry name" value="CDP-OH_PTrfase_TM_dom"/>
</dbReference>
<organism evidence="16">
    <name type="scientific">hydrothermal vent metagenome</name>
    <dbReference type="NCBI Taxonomy" id="652676"/>
    <lineage>
        <taxon>unclassified sequences</taxon>
        <taxon>metagenomes</taxon>
        <taxon>ecological metagenomes</taxon>
    </lineage>
</organism>
<dbReference type="GO" id="GO:0003882">
    <property type="term" value="F:CDP-diacylglycerol-serine O-phosphatidyltransferase activity"/>
    <property type="evidence" value="ECO:0007669"/>
    <property type="project" value="UniProtKB-EC"/>
</dbReference>
<evidence type="ECO:0000256" key="15">
    <source>
        <dbReference type="SAM" id="Phobius"/>
    </source>
</evidence>
<dbReference type="PANTHER" id="PTHR14269:SF61">
    <property type="entry name" value="CDP-DIACYLGLYCEROL--SERINE O-PHOSPHATIDYLTRANSFERASE"/>
    <property type="match status" value="1"/>
</dbReference>
<keyword evidence="12" id="KW-0594">Phospholipid biosynthesis</keyword>
<reference evidence="16" key="1">
    <citation type="submission" date="2018-06" db="EMBL/GenBank/DDBJ databases">
        <authorList>
            <person name="Zhirakovskaya E."/>
        </authorList>
    </citation>
    <scope>NUCLEOTIDE SEQUENCE</scope>
</reference>
<dbReference type="Pfam" id="PF01066">
    <property type="entry name" value="CDP-OH_P_transf"/>
    <property type="match status" value="1"/>
</dbReference>
<feature type="transmembrane region" description="Helical" evidence="15">
    <location>
        <begin position="220"/>
        <end position="236"/>
    </location>
</feature>
<keyword evidence="11 15" id="KW-0472">Membrane</keyword>
<dbReference type="InterPro" id="IPR048254">
    <property type="entry name" value="CDP_ALCOHOL_P_TRANSF_CS"/>
</dbReference>
<keyword evidence="10" id="KW-0443">Lipid metabolism</keyword>
<evidence type="ECO:0000256" key="6">
    <source>
        <dbReference type="ARBA" id="ARBA00022516"/>
    </source>
</evidence>
<feature type="transmembrane region" description="Helical" evidence="15">
    <location>
        <begin position="37"/>
        <end position="58"/>
    </location>
</feature>
<dbReference type="InterPro" id="IPR000462">
    <property type="entry name" value="CDP-OH_P_trans"/>
</dbReference>
<dbReference type="NCBIfam" id="TIGR00473">
    <property type="entry name" value="pssA"/>
    <property type="match status" value="1"/>
</dbReference>
<dbReference type="InterPro" id="IPR004533">
    <property type="entry name" value="CDP-diaglyc--ser_O-PTrfase"/>
</dbReference>
<evidence type="ECO:0000256" key="5">
    <source>
        <dbReference type="ARBA" id="ARBA00017171"/>
    </source>
</evidence>
<evidence type="ECO:0000256" key="14">
    <source>
        <dbReference type="ARBA" id="ARBA00032361"/>
    </source>
</evidence>
<feature type="transmembrane region" description="Helical" evidence="15">
    <location>
        <begin position="188"/>
        <end position="208"/>
    </location>
</feature>
<dbReference type="GO" id="GO:0012505">
    <property type="term" value="C:endomembrane system"/>
    <property type="evidence" value="ECO:0007669"/>
    <property type="project" value="UniProtKB-SubCell"/>
</dbReference>
<evidence type="ECO:0000256" key="8">
    <source>
        <dbReference type="ARBA" id="ARBA00022692"/>
    </source>
</evidence>
<dbReference type="GO" id="GO:0016020">
    <property type="term" value="C:membrane"/>
    <property type="evidence" value="ECO:0007669"/>
    <property type="project" value="InterPro"/>
</dbReference>
<keyword evidence="8 15" id="KW-0812">Transmembrane</keyword>
<feature type="transmembrane region" description="Helical" evidence="15">
    <location>
        <begin position="127"/>
        <end position="146"/>
    </location>
</feature>
<keyword evidence="7 16" id="KW-0808">Transferase</keyword>
<evidence type="ECO:0000256" key="2">
    <source>
        <dbReference type="ARBA" id="ARBA00004127"/>
    </source>
</evidence>
<protein>
    <recommendedName>
        <fullName evidence="5">CDP-diacylglycerol--serine O-phosphatidyltransferase</fullName>
        <ecNumber evidence="4">2.7.8.8</ecNumber>
    </recommendedName>
    <alternativeName>
        <fullName evidence="14">Phosphatidylserine synthase</fullName>
    </alternativeName>
</protein>